<feature type="transmembrane region" description="Helical" evidence="2">
    <location>
        <begin position="170"/>
        <end position="187"/>
    </location>
</feature>
<keyword evidence="4" id="KW-1185">Reference proteome</keyword>
<gene>
    <name evidence="3" type="ORF">C7379_11722</name>
</gene>
<dbReference type="EMBL" id="QENY01000017">
    <property type="protein sequence ID" value="PVX50624.1"/>
    <property type="molecule type" value="Genomic_DNA"/>
</dbReference>
<feature type="transmembrane region" description="Helical" evidence="2">
    <location>
        <begin position="95"/>
        <end position="116"/>
    </location>
</feature>
<protein>
    <submittedName>
        <fullName evidence="3">Uncharacterized protein</fullName>
    </submittedName>
</protein>
<evidence type="ECO:0000313" key="4">
    <source>
        <dbReference type="Proteomes" id="UP000245870"/>
    </source>
</evidence>
<evidence type="ECO:0000256" key="2">
    <source>
        <dbReference type="SAM" id="Phobius"/>
    </source>
</evidence>
<feature type="transmembrane region" description="Helical" evidence="2">
    <location>
        <begin position="249"/>
        <end position="266"/>
    </location>
</feature>
<proteinExistence type="predicted"/>
<feature type="transmembrane region" description="Helical" evidence="2">
    <location>
        <begin position="224"/>
        <end position="243"/>
    </location>
</feature>
<accession>A0A2U0U2Y7</accession>
<keyword evidence="2" id="KW-1133">Transmembrane helix</keyword>
<feature type="transmembrane region" description="Helical" evidence="2">
    <location>
        <begin position="128"/>
        <end position="158"/>
    </location>
</feature>
<dbReference type="AlphaFoldDB" id="A0A2U0U2Y7"/>
<organism evidence="3 4">
    <name type="scientific">Hallella colorans</name>
    <dbReference type="NCBI Taxonomy" id="1703337"/>
    <lineage>
        <taxon>Bacteria</taxon>
        <taxon>Pseudomonadati</taxon>
        <taxon>Bacteroidota</taxon>
        <taxon>Bacteroidia</taxon>
        <taxon>Bacteroidales</taxon>
        <taxon>Prevotellaceae</taxon>
        <taxon>Hallella</taxon>
    </lineage>
</organism>
<reference evidence="3 4" key="1">
    <citation type="submission" date="2018-05" db="EMBL/GenBank/DDBJ databases">
        <title>Genomic Encyclopedia of Type Strains, Phase IV (KMG-IV): sequencing the most valuable type-strain genomes for metagenomic binning, comparative biology and taxonomic classification.</title>
        <authorList>
            <person name="Goeker M."/>
        </authorList>
    </citation>
    <scope>NUCLEOTIDE SEQUENCE [LARGE SCALE GENOMIC DNA]</scope>
    <source>
        <strain evidence="3 4">DSM 100333</strain>
    </source>
</reference>
<comment type="caution">
    <text evidence="3">The sequence shown here is derived from an EMBL/GenBank/DDBJ whole genome shotgun (WGS) entry which is preliminary data.</text>
</comment>
<keyword evidence="2" id="KW-0472">Membrane</keyword>
<name>A0A2U0U2Y7_9BACT</name>
<evidence type="ECO:0000313" key="3">
    <source>
        <dbReference type="EMBL" id="PVX50624.1"/>
    </source>
</evidence>
<feature type="region of interest" description="Disordered" evidence="1">
    <location>
        <begin position="60"/>
        <end position="82"/>
    </location>
</feature>
<sequence>MQCYFLDGALIIVQVSLKNIYWKRMVENLKQCPFCGEYIIESAKKCKHCKQWLIPKPGVSPTVSAQRPGPTPKPNDTEDTEPRVLSEDIKGIAQISFFIAITGALLYSLAVCPYISRDLHGGGKFRFVFFVLSLIQSIGINATIASIIEAVGAVGLWYGVMKRLEIIGRPQTVFVILSIALSLFGIIEDVEVVDVLILIFSLIEVAFSIVLITKYEGSIKKIGIVLLASIVFGVTSLVIVAFMVEDEEVYKFFFALISFGFSWLQYKYMRDAIKYETY</sequence>
<evidence type="ECO:0000256" key="1">
    <source>
        <dbReference type="SAM" id="MobiDB-lite"/>
    </source>
</evidence>
<feature type="transmembrane region" description="Helical" evidence="2">
    <location>
        <begin position="193"/>
        <end position="212"/>
    </location>
</feature>
<keyword evidence="2" id="KW-0812">Transmembrane</keyword>
<dbReference type="Proteomes" id="UP000245870">
    <property type="component" value="Unassembled WGS sequence"/>
</dbReference>